<gene>
    <name evidence="1" type="ORF">MYCIT1_LOCUS7606</name>
</gene>
<dbReference type="EMBL" id="CAVNYO010000106">
    <property type="protein sequence ID" value="CAK5266089.1"/>
    <property type="molecule type" value="Genomic_DNA"/>
</dbReference>
<keyword evidence="2" id="KW-1185">Reference proteome</keyword>
<proteinExistence type="predicted"/>
<protein>
    <submittedName>
        <fullName evidence="1">Uncharacterized protein</fullName>
    </submittedName>
</protein>
<comment type="caution">
    <text evidence="1">The sequence shown here is derived from an EMBL/GenBank/DDBJ whole genome shotgun (WGS) entry which is preliminary data.</text>
</comment>
<name>A0AAD2H0V1_9AGAR</name>
<reference evidence="1" key="1">
    <citation type="submission" date="2023-11" db="EMBL/GenBank/DDBJ databases">
        <authorList>
            <person name="De Vega J J."/>
            <person name="De Vega J J."/>
        </authorList>
    </citation>
    <scope>NUCLEOTIDE SEQUENCE</scope>
</reference>
<organism evidence="1 2">
    <name type="scientific">Mycena citricolor</name>
    <dbReference type="NCBI Taxonomy" id="2018698"/>
    <lineage>
        <taxon>Eukaryota</taxon>
        <taxon>Fungi</taxon>
        <taxon>Dikarya</taxon>
        <taxon>Basidiomycota</taxon>
        <taxon>Agaricomycotina</taxon>
        <taxon>Agaricomycetes</taxon>
        <taxon>Agaricomycetidae</taxon>
        <taxon>Agaricales</taxon>
        <taxon>Marasmiineae</taxon>
        <taxon>Mycenaceae</taxon>
        <taxon>Mycena</taxon>
    </lineage>
</organism>
<dbReference type="AlphaFoldDB" id="A0AAD2H0V1"/>
<evidence type="ECO:0000313" key="2">
    <source>
        <dbReference type="Proteomes" id="UP001295794"/>
    </source>
</evidence>
<evidence type="ECO:0000313" key="1">
    <source>
        <dbReference type="EMBL" id="CAK5266089.1"/>
    </source>
</evidence>
<dbReference type="Proteomes" id="UP001295794">
    <property type="component" value="Unassembled WGS sequence"/>
</dbReference>
<sequence>MCRAVRLNPQHSDSFHHRQLFYEIHGPAAKAESQNTLDVYTFYAKPAQTSIHLRRAVSRCGCLRTSYEKPVLSFRAAGPCSRSVVTGSHGWGGFRARYGRLGAGRDNGLASGDEISCKPAFAALIVSSSASHSL</sequence>
<accession>A0AAD2H0V1</accession>